<reference evidence="3 4" key="1">
    <citation type="submission" date="2018-11" db="EMBL/GenBank/DDBJ databases">
        <title>Genome sequence of Apiotrichum porosum DSM 27194.</title>
        <authorList>
            <person name="Aliyu H."/>
            <person name="Gorte O."/>
            <person name="Ochsenreither K."/>
        </authorList>
    </citation>
    <scope>NUCLEOTIDE SEQUENCE [LARGE SCALE GENOMIC DNA]</scope>
    <source>
        <strain evidence="3 4">DSM 27194</strain>
    </source>
</reference>
<dbReference type="GeneID" id="39587246"/>
<dbReference type="AlphaFoldDB" id="A0A427XH72"/>
<keyword evidence="2" id="KW-0472">Membrane</keyword>
<dbReference type="STRING" id="105984.A0A427XH72"/>
<feature type="transmembrane region" description="Helical" evidence="2">
    <location>
        <begin position="55"/>
        <end position="77"/>
    </location>
</feature>
<proteinExistence type="predicted"/>
<evidence type="ECO:0000313" key="3">
    <source>
        <dbReference type="EMBL" id="RSH78239.1"/>
    </source>
</evidence>
<feature type="transmembrane region" description="Helical" evidence="2">
    <location>
        <begin position="21"/>
        <end position="43"/>
    </location>
</feature>
<dbReference type="EMBL" id="RSCE01000013">
    <property type="protein sequence ID" value="RSH78239.1"/>
    <property type="molecule type" value="Genomic_DNA"/>
</dbReference>
<gene>
    <name evidence="3" type="ORF">EHS24_002703</name>
</gene>
<sequence length="333" mass="35992">MPNLIDPRYCCCAIPLVNAGIYAILLEQIAVAMATGVLCLVAPSVTGAEAPSVLTYVLAAICFVGVVAQPIGFFGVFREKTTTFRVYSLVNAILTAAALIVAAIIIVISAVNHNKAVSNCQTDFFSPTNTTTTAAEQTLTEESKMLCMAFAWADIGFMGGLWVILFVTQTYFVWTSRGYGVAQVSDHKLYHSVYSENPEAFTMSILQSRRYNPDSVMFTNSMYGGAAPRPSHGGDAWDHRPSYESGRHEPGPESGGAYYNHQRGYSDGRADAGQFDDYNPNQQHPDQYTFNAPGAGYVDGNAAATGPGHVHYGNQEYAHDSATAPHAYTPQTH</sequence>
<evidence type="ECO:0000313" key="4">
    <source>
        <dbReference type="Proteomes" id="UP000279236"/>
    </source>
</evidence>
<feature type="transmembrane region" description="Helical" evidence="2">
    <location>
        <begin position="149"/>
        <end position="167"/>
    </location>
</feature>
<dbReference type="RefSeq" id="XP_028473386.1">
    <property type="nucleotide sequence ID" value="XM_028618430.1"/>
</dbReference>
<accession>A0A427XH72</accession>
<keyword evidence="2" id="KW-1133">Transmembrane helix</keyword>
<keyword evidence="2" id="KW-0812">Transmembrane</keyword>
<evidence type="ECO:0000256" key="2">
    <source>
        <dbReference type="SAM" id="Phobius"/>
    </source>
</evidence>
<dbReference type="OrthoDB" id="2552042at2759"/>
<evidence type="ECO:0008006" key="5">
    <source>
        <dbReference type="Google" id="ProtNLM"/>
    </source>
</evidence>
<feature type="region of interest" description="Disordered" evidence="1">
    <location>
        <begin position="229"/>
        <end position="286"/>
    </location>
</feature>
<feature type="transmembrane region" description="Helical" evidence="2">
    <location>
        <begin position="89"/>
        <end position="111"/>
    </location>
</feature>
<name>A0A427XH72_9TREE</name>
<dbReference type="Proteomes" id="UP000279236">
    <property type="component" value="Unassembled WGS sequence"/>
</dbReference>
<organism evidence="3 4">
    <name type="scientific">Apiotrichum porosum</name>
    <dbReference type="NCBI Taxonomy" id="105984"/>
    <lineage>
        <taxon>Eukaryota</taxon>
        <taxon>Fungi</taxon>
        <taxon>Dikarya</taxon>
        <taxon>Basidiomycota</taxon>
        <taxon>Agaricomycotina</taxon>
        <taxon>Tremellomycetes</taxon>
        <taxon>Trichosporonales</taxon>
        <taxon>Trichosporonaceae</taxon>
        <taxon>Apiotrichum</taxon>
    </lineage>
</organism>
<comment type="caution">
    <text evidence="3">The sequence shown here is derived from an EMBL/GenBank/DDBJ whole genome shotgun (WGS) entry which is preliminary data.</text>
</comment>
<protein>
    <recommendedName>
        <fullName evidence="5">MARVEL domain-containing protein</fullName>
    </recommendedName>
</protein>
<feature type="compositionally biased region" description="Basic and acidic residues" evidence="1">
    <location>
        <begin position="235"/>
        <end position="251"/>
    </location>
</feature>
<keyword evidence="4" id="KW-1185">Reference proteome</keyword>
<evidence type="ECO:0000256" key="1">
    <source>
        <dbReference type="SAM" id="MobiDB-lite"/>
    </source>
</evidence>